<dbReference type="Gene3D" id="3.40.50.200">
    <property type="entry name" value="Peptidase S8/S53 domain"/>
    <property type="match status" value="1"/>
</dbReference>
<dbReference type="InterPro" id="IPR000209">
    <property type="entry name" value="Peptidase_S8/S53_dom"/>
</dbReference>
<evidence type="ECO:0000259" key="1">
    <source>
        <dbReference type="Pfam" id="PF00082"/>
    </source>
</evidence>
<dbReference type="Pfam" id="PF00082">
    <property type="entry name" value="Peptidase_S8"/>
    <property type="match status" value="1"/>
</dbReference>
<dbReference type="InterPro" id="IPR036852">
    <property type="entry name" value="Peptidase_S8/S53_dom_sf"/>
</dbReference>
<dbReference type="AlphaFoldDB" id="A0A917DYV5"/>
<dbReference type="GO" id="GO:0004252">
    <property type="term" value="F:serine-type endopeptidase activity"/>
    <property type="evidence" value="ECO:0007669"/>
    <property type="project" value="InterPro"/>
</dbReference>
<reference evidence="2" key="1">
    <citation type="journal article" date="2014" name="Int. J. Syst. Evol. Microbiol.">
        <title>Complete genome sequence of Corynebacterium casei LMG S-19264T (=DSM 44701T), isolated from a smear-ripened cheese.</title>
        <authorList>
            <consortium name="US DOE Joint Genome Institute (JGI-PGF)"/>
            <person name="Walter F."/>
            <person name="Albersmeier A."/>
            <person name="Kalinowski J."/>
            <person name="Ruckert C."/>
        </authorList>
    </citation>
    <scope>NUCLEOTIDE SEQUENCE</scope>
    <source>
        <strain evidence="2">CGMCC 1.15360</strain>
    </source>
</reference>
<keyword evidence="3" id="KW-1185">Reference proteome</keyword>
<proteinExistence type="predicted"/>
<protein>
    <recommendedName>
        <fullName evidence="1">Peptidase S8/S53 domain-containing protein</fullName>
    </recommendedName>
</protein>
<accession>A0A917DYV5</accession>
<evidence type="ECO:0000313" key="2">
    <source>
        <dbReference type="EMBL" id="GGD81714.1"/>
    </source>
</evidence>
<dbReference type="EMBL" id="BMIP01000010">
    <property type="protein sequence ID" value="GGD81714.1"/>
    <property type="molecule type" value="Genomic_DNA"/>
</dbReference>
<sequence>MRADPAALAPERLLVFEVRGSINNFATAVQKVPGLELIDEEELGSDEDKAPVAYLLVPDARALAELLSLWKRWNDDQLRFGETPWRGVFELLRDLRPWGPEDRVQPIDAGFLAEEIEERDDNELVPLEIELIYRRSEAQADAQEEKVRAAVIVRGGQIVSRARLADIAYHALLIDLPVRAIREIIERSADSIAGLDPVMHIRPQSLATTIEIEDATPAGAPEDIGELREPILALLDGVPVAAHPLLARHLVVDDQFELEPNAPVDQRVHGTAMASLIVHGDRNNPAPALPRKVHMIPVMGASDRFPPRRLVVDIIYLAVRAMREGDNATAPGVLIVNLSLGNERRPFQFALSAWARLLDRLAYRYGILFLVSAGNVKEAFGIPAFATGSAFEDADGGARCDGTLTAIGNVMADRRMFSPSETINGVTVGASNDDWVSATDRRGARTIIDPFPEMRAANPSSALGPGFARSVKPDILMPGGREHLRQVRTDGHVFVRPAASTRPTGLKVAAPRIGGIEAAEAYSGGTSGATALASRTSHRIHDALEAAHPGFADLPHIQRAVLLKALLVHPARWPDDIAARIKATIGPVGGHHSHIKDNIRRFLGFGYVDAEEAIACADDRATFWAVGQLSPERVATVRIPVPAVMSGQARPHSLSATLAWFTPVAPGRKSYRSVRLKLLDPAGTDALSISPRSLQPDSNQTNRGTLFMRCWEGDKAPIVGPDMTIDLIVQRDPDPGTPIDEPVPFGLAVTLSMPGVVGLYTQVAQRLGIAPRQQI</sequence>
<dbReference type="SUPFAM" id="SSF52743">
    <property type="entry name" value="Subtilisin-like"/>
    <property type="match status" value="1"/>
</dbReference>
<name>A0A917DYV5_9SPHN</name>
<evidence type="ECO:0000313" key="3">
    <source>
        <dbReference type="Proteomes" id="UP000612349"/>
    </source>
</evidence>
<reference evidence="2" key="2">
    <citation type="submission" date="2020-09" db="EMBL/GenBank/DDBJ databases">
        <authorList>
            <person name="Sun Q."/>
            <person name="Zhou Y."/>
        </authorList>
    </citation>
    <scope>NUCLEOTIDE SEQUENCE</scope>
    <source>
        <strain evidence="2">CGMCC 1.15360</strain>
    </source>
</reference>
<dbReference type="Proteomes" id="UP000612349">
    <property type="component" value="Unassembled WGS sequence"/>
</dbReference>
<organism evidence="2 3">
    <name type="scientific">Croceicoccus mobilis</name>
    <dbReference type="NCBI Taxonomy" id="1703339"/>
    <lineage>
        <taxon>Bacteria</taxon>
        <taxon>Pseudomonadati</taxon>
        <taxon>Pseudomonadota</taxon>
        <taxon>Alphaproteobacteria</taxon>
        <taxon>Sphingomonadales</taxon>
        <taxon>Erythrobacteraceae</taxon>
        <taxon>Croceicoccus</taxon>
    </lineage>
</organism>
<comment type="caution">
    <text evidence="2">The sequence shown here is derived from an EMBL/GenBank/DDBJ whole genome shotgun (WGS) entry which is preliminary data.</text>
</comment>
<feature type="domain" description="Peptidase S8/S53" evidence="1">
    <location>
        <begin position="231"/>
        <end position="571"/>
    </location>
</feature>
<dbReference type="GO" id="GO:0006508">
    <property type="term" value="P:proteolysis"/>
    <property type="evidence" value="ECO:0007669"/>
    <property type="project" value="InterPro"/>
</dbReference>
<gene>
    <name evidence="2" type="ORF">GCM10010990_34570</name>
</gene>
<dbReference type="RefSeq" id="WP_066775010.1">
    <property type="nucleotide sequence ID" value="NZ_BMIP01000010.1"/>
</dbReference>
<dbReference type="CDD" id="cd04847">
    <property type="entry name" value="Peptidases_S8_Subtilisin_like_2"/>
    <property type="match status" value="1"/>
</dbReference>
<dbReference type="OrthoDB" id="9768989at2"/>
<dbReference type="InterPro" id="IPR034074">
    <property type="entry name" value="Y4bN_pept_dom"/>
</dbReference>